<comment type="caution">
    <text evidence="1">The sequence shown here is derived from an EMBL/GenBank/DDBJ whole genome shotgun (WGS) entry which is preliminary data.</text>
</comment>
<evidence type="ECO:0000313" key="1">
    <source>
        <dbReference type="EMBL" id="KAB7531658.1"/>
    </source>
</evidence>
<reference evidence="1 2" key="1">
    <citation type="submission" date="2019-10" db="EMBL/GenBank/DDBJ databases">
        <title>Muricauda olearia CL-SS4 JCM15563 genome.</title>
        <authorList>
            <person name="Liu L."/>
        </authorList>
    </citation>
    <scope>NUCLEOTIDE SEQUENCE [LARGE SCALE GENOMIC DNA]</scope>
    <source>
        <strain evidence="1 2">CL-SS4</strain>
    </source>
</reference>
<sequence length="193" mass="22720">MNTPKFLFHYYERDNGPFRNITEHGLGKAESIQNKISKGFNSKRPDNYMALRFSLEKRIKKQFISKGGKPNRDDPFYFTLGECDWAKSWYENPGVIKIPLTDFRSDHISFTYPDSMVSFQFYDQPKLATYRKNCNGQVFLLSEISDLINAYGLPTEEKSQTQESLKYDKYIEAQVWDDEIINEYKNKVNQTDN</sequence>
<dbReference type="Proteomes" id="UP000429785">
    <property type="component" value="Unassembled WGS sequence"/>
</dbReference>
<accession>A0A6I1E1V8</accession>
<dbReference type="RefSeq" id="WP_152131394.1">
    <property type="nucleotide sequence ID" value="NZ_WELG01000001.1"/>
</dbReference>
<dbReference type="OrthoDB" id="510867at2"/>
<dbReference type="AlphaFoldDB" id="A0A6I1E1V8"/>
<name>A0A6I1E1V8_9FLAO</name>
<proteinExistence type="predicted"/>
<protein>
    <submittedName>
        <fullName evidence="1">Uncharacterized protein</fullName>
    </submittedName>
</protein>
<evidence type="ECO:0000313" key="2">
    <source>
        <dbReference type="Proteomes" id="UP000429785"/>
    </source>
</evidence>
<dbReference type="EMBL" id="WELG01000001">
    <property type="protein sequence ID" value="KAB7531658.1"/>
    <property type="molecule type" value="Genomic_DNA"/>
</dbReference>
<gene>
    <name evidence="1" type="ORF">F8C76_09235</name>
</gene>
<organism evidence="1 2">
    <name type="scientific">Flagellimonas olearia</name>
    <dbReference type="NCBI Taxonomy" id="552546"/>
    <lineage>
        <taxon>Bacteria</taxon>
        <taxon>Pseudomonadati</taxon>
        <taxon>Bacteroidota</taxon>
        <taxon>Flavobacteriia</taxon>
        <taxon>Flavobacteriales</taxon>
        <taxon>Flavobacteriaceae</taxon>
        <taxon>Flagellimonas</taxon>
    </lineage>
</organism>